<sequence length="562" mass="63692">MSLKSTKEQLKQLLTEKDNKVIALSGKWGTGKSYMWQQVKTSSIDETVRGALYASLFGLSGIEQVKTKLIQSMVPAIKANPKLWEGAKQTVKSGVKVLEGFHRGFGALNDLNLVFAPAILRQKLIVLDDIERKHEKLDIDEVLGFIDEFTQQHGCRFILILNSDQLAKRDVWDLLREKVVDQEIRLTTTPTEAFDIAIGFTGSVYAEQIRTSVVTCGLTNIRIISKVIKVVNRILGDRQALTNAVLWRVIPSTVLLAAIHYKGIENGPDFNFVLTQYNEDFDSFFDSKEEVAVVESKQHAGWRKLLSELRILQCDDYELLVVEFLQSGLFDVSQLTQIIDRYVDEADVSEALHAVWNFFEQYAWNHKLSDEQLLSQAKSVSSKPHLLDAQTISSLCERIAELPGGSIVSDNVINEWISAFRHKSQDEITFHHNYSSKLHPRIQAELDVVKATAQAKISVSDACHYVMENRAWGARQTRVLNSATVQDMEEIIKNSDIPDMRFFMATMLDFCTHKEVYESSFKQAMDNFVQSCKNIVQTPQSGRLGKLVEHLFVESELKSLLD</sequence>
<evidence type="ECO:0008006" key="3">
    <source>
        <dbReference type="Google" id="ProtNLM"/>
    </source>
</evidence>
<dbReference type="SUPFAM" id="SSF52540">
    <property type="entry name" value="P-loop containing nucleoside triphosphate hydrolases"/>
    <property type="match status" value="1"/>
</dbReference>
<dbReference type="Proteomes" id="UP000036013">
    <property type="component" value="Unassembled WGS sequence"/>
</dbReference>
<name>A0A837LL15_9ENTR</name>
<dbReference type="InterPro" id="IPR027417">
    <property type="entry name" value="P-loop_NTPase"/>
</dbReference>
<proteinExistence type="predicted"/>
<organism evidence="1 2">
    <name type="scientific">Enterobacter roggenkampii</name>
    <dbReference type="NCBI Taxonomy" id="1812935"/>
    <lineage>
        <taxon>Bacteria</taxon>
        <taxon>Pseudomonadati</taxon>
        <taxon>Pseudomonadota</taxon>
        <taxon>Gammaproteobacteria</taxon>
        <taxon>Enterobacterales</taxon>
        <taxon>Enterobacteriaceae</taxon>
        <taxon>Enterobacter</taxon>
        <taxon>Enterobacter cloacae complex</taxon>
    </lineage>
</organism>
<dbReference type="RefSeq" id="WP_047747922.1">
    <property type="nucleotide sequence ID" value="NZ_JAKCKM010000003.1"/>
</dbReference>
<evidence type="ECO:0000313" key="1">
    <source>
        <dbReference type="EMBL" id="KLQ05983.1"/>
    </source>
</evidence>
<protein>
    <recommendedName>
        <fullName evidence="3">KAP NTPase domain-containing protein</fullName>
    </recommendedName>
</protein>
<reference evidence="1 2" key="1">
    <citation type="submission" date="2015-06" db="EMBL/GenBank/DDBJ databases">
        <authorList>
            <person name="Adams M."/>
            <person name="Sutton G."/>
            <person name="Nelson K."/>
            <person name="Bonomo R."/>
            <person name="McCorrison J."/>
            <person name="Sanka R."/>
            <person name="Brinkac L."/>
            <person name="Nierman W."/>
        </authorList>
    </citation>
    <scope>NUCLEOTIDE SEQUENCE [LARGE SCALE GENOMIC DNA]</scope>
    <source>
        <strain evidence="1 2">GN02692</strain>
    </source>
</reference>
<accession>A0A837LL15</accession>
<dbReference type="AlphaFoldDB" id="A0A837LL15"/>
<dbReference type="Gene3D" id="3.40.50.300">
    <property type="entry name" value="P-loop containing nucleotide triphosphate hydrolases"/>
    <property type="match status" value="1"/>
</dbReference>
<comment type="caution">
    <text evidence="1">The sequence shown here is derived from an EMBL/GenBank/DDBJ whole genome shotgun (WGS) entry which is preliminary data.</text>
</comment>
<gene>
    <name evidence="1" type="ORF">ABF77_06130</name>
</gene>
<evidence type="ECO:0000313" key="2">
    <source>
        <dbReference type="Proteomes" id="UP000036013"/>
    </source>
</evidence>
<dbReference type="EMBL" id="LEDI01000011">
    <property type="protein sequence ID" value="KLQ05983.1"/>
    <property type="molecule type" value="Genomic_DNA"/>
</dbReference>